<dbReference type="Proteomes" id="UP001183420">
    <property type="component" value="Unassembled WGS sequence"/>
</dbReference>
<feature type="transmembrane region" description="Helical" evidence="7">
    <location>
        <begin position="336"/>
        <end position="359"/>
    </location>
</feature>
<dbReference type="PANTHER" id="PTHR30572:SF9">
    <property type="entry name" value="ABC TRANSPORTER PERMEASE PROTEIN"/>
    <property type="match status" value="1"/>
</dbReference>
<dbReference type="InterPro" id="IPR003838">
    <property type="entry name" value="ABC3_permease_C"/>
</dbReference>
<keyword evidence="3 7" id="KW-0812">Transmembrane</keyword>
<name>A0ABU2LR52_9ACTN</name>
<reference evidence="10" key="1">
    <citation type="submission" date="2023-07" db="EMBL/GenBank/DDBJ databases">
        <title>30 novel species of actinomycetes from the DSMZ collection.</title>
        <authorList>
            <person name="Nouioui I."/>
        </authorList>
    </citation>
    <scope>NUCLEOTIDE SEQUENCE [LARGE SCALE GENOMIC DNA]</scope>
    <source>
        <strain evidence="10">DSM 44918</strain>
    </source>
</reference>
<accession>A0ABU2LR52</accession>
<feature type="domain" description="ABC3 transporter permease C-terminal" evidence="8">
    <location>
        <begin position="295"/>
        <end position="366"/>
    </location>
</feature>
<protein>
    <submittedName>
        <fullName evidence="9">ABC transporter permease</fullName>
    </submittedName>
</protein>
<evidence type="ECO:0000256" key="6">
    <source>
        <dbReference type="SAM" id="MobiDB-lite"/>
    </source>
</evidence>
<evidence type="ECO:0000256" key="4">
    <source>
        <dbReference type="ARBA" id="ARBA00022989"/>
    </source>
</evidence>
<evidence type="ECO:0000313" key="10">
    <source>
        <dbReference type="Proteomes" id="UP001183420"/>
    </source>
</evidence>
<dbReference type="Pfam" id="PF02687">
    <property type="entry name" value="FtsX"/>
    <property type="match status" value="1"/>
</dbReference>
<keyword evidence="2" id="KW-1003">Cell membrane</keyword>
<proteinExistence type="predicted"/>
<evidence type="ECO:0000256" key="2">
    <source>
        <dbReference type="ARBA" id="ARBA00022475"/>
    </source>
</evidence>
<evidence type="ECO:0000256" key="1">
    <source>
        <dbReference type="ARBA" id="ARBA00004651"/>
    </source>
</evidence>
<comment type="caution">
    <text evidence="9">The sequence shown here is derived from an EMBL/GenBank/DDBJ whole genome shotgun (WGS) entry which is preliminary data.</text>
</comment>
<gene>
    <name evidence="9" type="ORF">RNC47_16725</name>
</gene>
<comment type="subcellular location">
    <subcellularLocation>
        <location evidence="1">Cell membrane</location>
        <topology evidence="1">Multi-pass membrane protein</topology>
    </subcellularLocation>
</comment>
<keyword evidence="10" id="KW-1185">Reference proteome</keyword>
<feature type="transmembrane region" description="Helical" evidence="7">
    <location>
        <begin position="295"/>
        <end position="316"/>
    </location>
</feature>
<evidence type="ECO:0000256" key="5">
    <source>
        <dbReference type="ARBA" id="ARBA00023136"/>
    </source>
</evidence>
<evidence type="ECO:0000256" key="3">
    <source>
        <dbReference type="ARBA" id="ARBA00022692"/>
    </source>
</evidence>
<feature type="region of interest" description="Disordered" evidence="6">
    <location>
        <begin position="381"/>
        <end position="407"/>
    </location>
</feature>
<dbReference type="InterPro" id="IPR050250">
    <property type="entry name" value="Macrolide_Exporter_MacB"/>
</dbReference>
<keyword evidence="4 7" id="KW-1133">Transmembrane helix</keyword>
<evidence type="ECO:0000259" key="8">
    <source>
        <dbReference type="Pfam" id="PF02687"/>
    </source>
</evidence>
<dbReference type="PANTHER" id="PTHR30572">
    <property type="entry name" value="MEMBRANE COMPONENT OF TRANSPORTER-RELATED"/>
    <property type="match status" value="1"/>
</dbReference>
<dbReference type="RefSeq" id="WP_311599600.1">
    <property type="nucleotide sequence ID" value="NZ_JAVREM010000019.1"/>
</dbReference>
<dbReference type="EMBL" id="JAVREM010000019">
    <property type="protein sequence ID" value="MDT0319985.1"/>
    <property type="molecule type" value="Genomic_DNA"/>
</dbReference>
<feature type="transmembrane region" description="Helical" evidence="7">
    <location>
        <begin position="422"/>
        <end position="447"/>
    </location>
</feature>
<keyword evidence="5 7" id="KW-0472">Membrane</keyword>
<evidence type="ECO:0000256" key="7">
    <source>
        <dbReference type="SAM" id="Phobius"/>
    </source>
</evidence>
<organism evidence="9 10">
    <name type="scientific">Streptomyces millisiae</name>
    <dbReference type="NCBI Taxonomy" id="3075542"/>
    <lineage>
        <taxon>Bacteria</taxon>
        <taxon>Bacillati</taxon>
        <taxon>Actinomycetota</taxon>
        <taxon>Actinomycetes</taxon>
        <taxon>Kitasatosporales</taxon>
        <taxon>Streptomycetaceae</taxon>
        <taxon>Streptomyces</taxon>
    </lineage>
</organism>
<sequence length="459" mass="47372">MNFVKRAALSLRSRAARTLLTFGTFAVISAMVLGGVLITSATADAGEAARRGVGAEAELGLDPEALVSGGSFQAPAIGVATLDRIGASPLVERYNYTSFNGTRLLGGAGLVSEAPLYPDAPDTYTLVHGVLDSALLPGFSDGSWRLLSGRPITAADGDRDVVLVEERLAELNGLAVGDALTLTENDPAGDHQAEFTVAGIYRDPSDEPDPEFQQLPADRLIIPATALARLNPGDGPATVRAATFQLQGPEVFEEFEAFARDTAGAQLDGFALDLNDQAVEQMTGPLESIARAATVAMWLVGVAGAAVLGLLAVLAVRQRRREFGVLLAMGERKGKLVAQQAVEVLVVAALAVVAVSAVAESLTQRAGTALLRDEAAAAQREIDAWQPPSPGSTGLGEGIDPDDAPVENADPIDEITVRLDPAALSTVVGVGLGVGLLATAIPAAAVLRLSPRAILTKGN</sequence>
<evidence type="ECO:0000313" key="9">
    <source>
        <dbReference type="EMBL" id="MDT0319985.1"/>
    </source>
</evidence>